<evidence type="ECO:0000313" key="4">
    <source>
        <dbReference type="EMBL" id="KNG93245.1"/>
    </source>
</evidence>
<keyword evidence="5" id="KW-1185">Reference proteome</keyword>
<keyword evidence="1" id="KW-0560">Oxidoreductase</keyword>
<dbReference type="SUPFAM" id="SSF51905">
    <property type="entry name" value="FAD/NAD(P)-binding domain"/>
    <property type="match status" value="1"/>
</dbReference>
<evidence type="ECO:0000313" key="5">
    <source>
        <dbReference type="Proteomes" id="UP000036938"/>
    </source>
</evidence>
<protein>
    <submittedName>
        <fullName evidence="4">Oxidoreductase</fullName>
    </submittedName>
</protein>
<dbReference type="AlphaFoldDB" id="A0A0L1JNA7"/>
<proteinExistence type="predicted"/>
<dbReference type="Pfam" id="PF01266">
    <property type="entry name" value="DAO"/>
    <property type="match status" value="1"/>
</dbReference>
<dbReference type="Proteomes" id="UP000036938">
    <property type="component" value="Unassembled WGS sequence"/>
</dbReference>
<dbReference type="GO" id="GO:0016491">
    <property type="term" value="F:oxidoreductase activity"/>
    <property type="evidence" value="ECO:0007669"/>
    <property type="project" value="UniProtKB-KW"/>
</dbReference>
<dbReference type="Gene3D" id="3.50.50.60">
    <property type="entry name" value="FAD/NAD(P)-binding domain"/>
    <property type="match status" value="1"/>
</dbReference>
<dbReference type="Gene3D" id="3.30.9.10">
    <property type="entry name" value="D-Amino Acid Oxidase, subunit A, domain 2"/>
    <property type="match status" value="1"/>
</dbReference>
<sequence>MIRPPVDPGPAAWNRLLPDPRPPQPLDGAQTADWLVIGAGFAGLAAARRLAELHPGDRITLLDATRIGDGPAGRNSGFMIDLPHDLSSSDYAGQIARDRATTADNRRAIAFASRMAEEFDLPREAFDPCGKINGAATEAGARHNADYARHLATMQEDHRRLDAQDMREVTGTTFYRDGLFTPGTVMLQPAMFVRGIASGLVSNRVTIHEASPVTGLHRDGDWVATTERGRVTAPRVILAVNGHLERFGHATRRLVHVHTYASITRPLTAAEVATLGGAARWGITPADPLGTTVRRVSGTGGDRIVIRNHVTYDPGCEAGPGWQAAITRRHDASFAARFPMLGSVSIEYRWGGRLCLARNGAQVIGEIDEGLYAACCQNGLGTVRGTLAGLLAAEDASGIASDALTRARAQDLPDRLPPAWLSTPAARARIWWGQRRAGREL</sequence>
<name>A0A0L1JNA7_9RHOB</name>
<evidence type="ECO:0000259" key="3">
    <source>
        <dbReference type="Pfam" id="PF01266"/>
    </source>
</evidence>
<dbReference type="GO" id="GO:0005737">
    <property type="term" value="C:cytoplasm"/>
    <property type="evidence" value="ECO:0007669"/>
    <property type="project" value="TreeGrafter"/>
</dbReference>
<feature type="domain" description="FAD dependent oxidoreductase" evidence="3">
    <location>
        <begin position="33"/>
        <end position="394"/>
    </location>
</feature>
<gene>
    <name evidence="4" type="ORF">ATO11_12370</name>
</gene>
<dbReference type="InterPro" id="IPR036188">
    <property type="entry name" value="FAD/NAD-bd_sf"/>
</dbReference>
<dbReference type="PATRIC" id="fig|1317121.7.peg.3183"/>
<accession>A0A0L1JNA7</accession>
<evidence type="ECO:0000256" key="2">
    <source>
        <dbReference type="SAM" id="MobiDB-lite"/>
    </source>
</evidence>
<evidence type="ECO:0000256" key="1">
    <source>
        <dbReference type="ARBA" id="ARBA00023002"/>
    </source>
</evidence>
<comment type="caution">
    <text evidence="4">The sequence shown here is derived from an EMBL/GenBank/DDBJ whole genome shotgun (WGS) entry which is preliminary data.</text>
</comment>
<dbReference type="EMBL" id="AQQZ01000005">
    <property type="protein sequence ID" value="KNG93245.1"/>
    <property type="molecule type" value="Genomic_DNA"/>
</dbReference>
<dbReference type="OrthoDB" id="311718at2"/>
<organism evidence="4 5">
    <name type="scientific">Pseudaestuariivita atlantica</name>
    <dbReference type="NCBI Taxonomy" id="1317121"/>
    <lineage>
        <taxon>Bacteria</taxon>
        <taxon>Pseudomonadati</taxon>
        <taxon>Pseudomonadota</taxon>
        <taxon>Alphaproteobacteria</taxon>
        <taxon>Rhodobacterales</taxon>
        <taxon>Paracoccaceae</taxon>
        <taxon>Pseudaestuariivita</taxon>
    </lineage>
</organism>
<feature type="region of interest" description="Disordered" evidence="2">
    <location>
        <begin position="1"/>
        <end position="28"/>
    </location>
</feature>
<reference evidence="4 5" key="1">
    <citation type="journal article" date="2015" name="Int. J. Syst. Evol. Microbiol.">
        <title>Aestuariivita atlantica sp. nov., isolated from deep sea sediment of the Atlantic Ocean.</title>
        <authorList>
            <person name="Li G."/>
            <person name="Lai Q."/>
            <person name="Du Y."/>
            <person name="Liu X."/>
            <person name="Sun F."/>
            <person name="Shao Z."/>
        </authorList>
    </citation>
    <scope>NUCLEOTIDE SEQUENCE [LARGE SCALE GENOMIC DNA]</scope>
    <source>
        <strain evidence="4 5">22II-S11-z3</strain>
    </source>
</reference>
<dbReference type="STRING" id="1317121.ATO11_12370"/>
<dbReference type="RefSeq" id="WP_050531201.1">
    <property type="nucleotide sequence ID" value="NZ_AQQZ01000005.1"/>
</dbReference>
<dbReference type="InterPro" id="IPR006076">
    <property type="entry name" value="FAD-dep_OxRdtase"/>
</dbReference>
<dbReference type="PANTHER" id="PTHR13847:SF281">
    <property type="entry name" value="FAD DEPENDENT OXIDOREDUCTASE DOMAIN-CONTAINING PROTEIN"/>
    <property type="match status" value="1"/>
</dbReference>
<dbReference type="PANTHER" id="PTHR13847">
    <property type="entry name" value="SARCOSINE DEHYDROGENASE-RELATED"/>
    <property type="match status" value="1"/>
</dbReference>